<evidence type="ECO:0000313" key="1">
    <source>
        <dbReference type="EMBL" id="MEN3227795.1"/>
    </source>
</evidence>
<name>A0ABU9Z9T7_9HYPH</name>
<proteinExistence type="predicted"/>
<gene>
    <name evidence="1" type="ORF">PUR21_09190</name>
</gene>
<dbReference type="Proteomes" id="UP001404845">
    <property type="component" value="Unassembled WGS sequence"/>
</dbReference>
<protein>
    <submittedName>
        <fullName evidence="1">Uncharacterized protein</fullName>
    </submittedName>
</protein>
<accession>A0ABU9Z9T7</accession>
<dbReference type="RefSeq" id="WP_017484845.1">
    <property type="nucleotide sequence ID" value="NZ_JACHOS010000006.1"/>
</dbReference>
<reference evidence="1 2" key="1">
    <citation type="journal article" date="2023" name="PLoS ONE">
        <title>Complete genome assembly of Hawai'i environmental nontuberculous mycobacteria reveals unexpected co-isolation with methylobacteria.</title>
        <authorList>
            <person name="Hendrix J."/>
            <person name="Epperson L.E."/>
            <person name="Tong E.I."/>
            <person name="Chan Y.L."/>
            <person name="Hasan N.A."/>
            <person name="Dawrs S.N."/>
            <person name="Norton G.J."/>
            <person name="Virdi R."/>
            <person name="Crooks J.L."/>
            <person name="Chan E.D."/>
            <person name="Honda J.R."/>
            <person name="Strong M."/>
        </authorList>
    </citation>
    <scope>NUCLEOTIDE SEQUENCE [LARGE SCALE GENOMIC DNA]</scope>
    <source>
        <strain evidence="1 2">NJH_HI01</strain>
    </source>
</reference>
<comment type="caution">
    <text evidence="1">The sequence shown here is derived from an EMBL/GenBank/DDBJ whole genome shotgun (WGS) entry which is preliminary data.</text>
</comment>
<keyword evidence="2" id="KW-1185">Reference proteome</keyword>
<organism evidence="1 2">
    <name type="scientific">Methylorubrum rhodesianum</name>
    <dbReference type="NCBI Taxonomy" id="29427"/>
    <lineage>
        <taxon>Bacteria</taxon>
        <taxon>Pseudomonadati</taxon>
        <taxon>Pseudomonadota</taxon>
        <taxon>Alphaproteobacteria</taxon>
        <taxon>Hyphomicrobiales</taxon>
        <taxon>Methylobacteriaceae</taxon>
        <taxon>Methylorubrum</taxon>
    </lineage>
</organism>
<dbReference type="EMBL" id="JAQYXL010000001">
    <property type="protein sequence ID" value="MEN3227795.1"/>
    <property type="molecule type" value="Genomic_DNA"/>
</dbReference>
<evidence type="ECO:0000313" key="2">
    <source>
        <dbReference type="Proteomes" id="UP001404845"/>
    </source>
</evidence>
<sequence length="102" mass="10968">MAATLTVGELFKAKAVTDEQVSAAVETYLTKPKTSAHPIADGYTVDLGAAVARHGWARRLMASPKTNPLLKRAAVQTAILLARVKKVPTRVKRDRPIPPAEP</sequence>